<sequence>CLRCPFCPISSWTCLCLDAPCSNCTFRLQRGLKIPGQRLSTNGESLDGRQIHVDHAASRPGEQEGVHLRPMVTATLEVEGTRAMEVADMTVYLEDMAMAMDMEGPETMAAARVVMTAIQEEITGTIMTIHRNKTSDPGPSSQMAKFLKIFVYVIFLILEEKNILLCLM</sequence>
<accession>A0A4X1T6R0</accession>
<reference evidence="2" key="1">
    <citation type="submission" date="2017-08" db="EMBL/GenBank/DDBJ databases">
        <title>USMARCv1.0.</title>
        <authorList>
            <person name="Hannum G.I."/>
            <person name="Koren S."/>
            <person name="Schroeder S.G."/>
            <person name="Chin S.C."/>
            <person name="Nonneman D.J."/>
            <person name="Becker S.A."/>
            <person name="Rosen B.D."/>
            <person name="Bickhart D.M."/>
            <person name="Putnam N.H."/>
            <person name="Green R.E."/>
            <person name="Tuggle C.K."/>
            <person name="Liu H."/>
            <person name="Rohrer G.A."/>
            <person name="Warr A."/>
            <person name="Hall R."/>
            <person name="Kim K."/>
            <person name="Hume D.A."/>
            <person name="Talbot R."/>
            <person name="Chow W."/>
            <person name="Howe K."/>
            <person name="Schwartz A.S."/>
            <person name="Watson M."/>
            <person name="Archibald A.L."/>
            <person name="Phillippy A.M."/>
            <person name="Smith T.P.L."/>
        </authorList>
    </citation>
    <scope>NUCLEOTIDE SEQUENCE [LARGE SCALE GENOMIC DNA]</scope>
</reference>
<dbReference type="Ensembl" id="ENSSSCT00070013422.1">
    <property type="protein sequence ID" value="ENSSSCP00070011068.1"/>
    <property type="gene ID" value="ENSSSCG00070006999.1"/>
</dbReference>
<dbReference type="Proteomes" id="UP000314985">
    <property type="component" value="Unassembled WGS sequence"/>
</dbReference>
<name>A0A4X1T6R0_PIG</name>
<protein>
    <submittedName>
        <fullName evidence="1">Uncharacterized protein</fullName>
    </submittedName>
</protein>
<proteinExistence type="predicted"/>
<evidence type="ECO:0000313" key="2">
    <source>
        <dbReference type="Proteomes" id="UP000314985"/>
    </source>
</evidence>
<reference evidence="1" key="2">
    <citation type="submission" date="2025-08" db="UniProtKB">
        <authorList>
            <consortium name="Ensembl"/>
        </authorList>
    </citation>
    <scope>IDENTIFICATION</scope>
</reference>
<dbReference type="AlphaFoldDB" id="A0A4X1T6R0"/>
<organism evidence="1 2">
    <name type="scientific">Sus scrofa</name>
    <name type="common">Pig</name>
    <dbReference type="NCBI Taxonomy" id="9823"/>
    <lineage>
        <taxon>Eukaryota</taxon>
        <taxon>Metazoa</taxon>
        <taxon>Chordata</taxon>
        <taxon>Craniata</taxon>
        <taxon>Vertebrata</taxon>
        <taxon>Euteleostomi</taxon>
        <taxon>Mammalia</taxon>
        <taxon>Eutheria</taxon>
        <taxon>Laurasiatheria</taxon>
        <taxon>Artiodactyla</taxon>
        <taxon>Suina</taxon>
        <taxon>Suidae</taxon>
        <taxon>Sus</taxon>
    </lineage>
</organism>
<evidence type="ECO:0000313" key="1">
    <source>
        <dbReference type="Ensembl" id="ENSSSCP00070011068.1"/>
    </source>
</evidence>